<proteinExistence type="inferred from homology"/>
<evidence type="ECO:0000256" key="5">
    <source>
        <dbReference type="ARBA" id="ARBA00023239"/>
    </source>
</evidence>
<dbReference type="Pfam" id="PF13816">
    <property type="entry name" value="Dehydratase_hem"/>
    <property type="match status" value="1"/>
</dbReference>
<evidence type="ECO:0000313" key="7">
    <source>
        <dbReference type="EMBL" id="MFL9925762.1"/>
    </source>
</evidence>
<sequence length="356" mass="40177">MGVFELQYDRVVPARRPEGHQPAAPRYSLRWSQPHLSLVSVYFGMQSKQMGREAESEFFARIRGFLAAADGPQVHELMRSCDEAAYDNAIVVAYWTDPTVYSRWLLASGFREWFESRAAAADGAGYWFEPVLVPYDRHETIYSAPSYRIGFARTEDAVIVPITTNGFFGAARDRLPLSAVDALESPARGVMVAPAARSSCGGHWMAAVPHNATILRSGQFWEGAGQEQLEDYLEQLQPKLMRGMQHLVANRGETGCLSLRIMTNVNEDGSPRAETSVYATFLSLDQLERWAASHETHLDIYRHAIAMNRQHKEKREVVTWHELFVVQLGNVFEYINCHPATGILPYVRAMRVELPL</sequence>
<evidence type="ECO:0000313" key="8">
    <source>
        <dbReference type="Proteomes" id="UP001629246"/>
    </source>
</evidence>
<protein>
    <submittedName>
        <fullName evidence="7">Phenylacetaldoxime dehydratase family protein</fullName>
    </submittedName>
</protein>
<keyword evidence="4" id="KW-0408">Iron</keyword>
<accession>A0ABW9ABR4</accession>
<keyword evidence="5" id="KW-0456">Lyase</keyword>
<reference evidence="7 8" key="1">
    <citation type="journal article" date="2024" name="Chem. Sci.">
        <title>Discovery of megapolipeptins by genome mining of a Burkholderiales bacteria collection.</title>
        <authorList>
            <person name="Paulo B.S."/>
            <person name="Recchia M.J.J."/>
            <person name="Lee S."/>
            <person name="Fergusson C.H."/>
            <person name="Romanowski S.B."/>
            <person name="Hernandez A."/>
            <person name="Krull N."/>
            <person name="Liu D.Y."/>
            <person name="Cavanagh H."/>
            <person name="Bos A."/>
            <person name="Gray C.A."/>
            <person name="Murphy B.T."/>
            <person name="Linington R.G."/>
            <person name="Eustaquio A.S."/>
        </authorList>
    </citation>
    <scope>NUCLEOTIDE SEQUENCE [LARGE SCALE GENOMIC DNA]</scope>
    <source>
        <strain evidence="7 8">RL21-008-BIB-A</strain>
    </source>
</reference>
<evidence type="ECO:0000256" key="2">
    <source>
        <dbReference type="ARBA" id="ARBA00022617"/>
    </source>
</evidence>
<dbReference type="InterPro" id="IPR025702">
    <property type="entry name" value="OXD"/>
</dbReference>
<keyword evidence="3" id="KW-0479">Metal-binding</keyword>
<gene>
    <name evidence="7" type="ORF">PQR62_15890</name>
</gene>
<dbReference type="RefSeq" id="WP_408158950.1">
    <property type="nucleotide sequence ID" value="NZ_JAQQFM010000006.1"/>
</dbReference>
<keyword evidence="2" id="KW-0349">Heme</keyword>
<comment type="caution">
    <text evidence="7">The sequence shown here is derived from an EMBL/GenBank/DDBJ whole genome shotgun (WGS) entry which is preliminary data.</text>
</comment>
<keyword evidence="8" id="KW-1185">Reference proteome</keyword>
<comment type="similarity">
    <text evidence="6">Belongs to the heme-containing dehydratase family.</text>
</comment>
<comment type="cofactor">
    <cofactor evidence="1">
        <name>heme b</name>
        <dbReference type="ChEBI" id="CHEBI:60344"/>
    </cofactor>
</comment>
<evidence type="ECO:0000256" key="1">
    <source>
        <dbReference type="ARBA" id="ARBA00001970"/>
    </source>
</evidence>
<dbReference type="EMBL" id="JAQQFM010000006">
    <property type="protein sequence ID" value="MFL9925762.1"/>
    <property type="molecule type" value="Genomic_DNA"/>
</dbReference>
<evidence type="ECO:0000256" key="4">
    <source>
        <dbReference type="ARBA" id="ARBA00023004"/>
    </source>
</evidence>
<evidence type="ECO:0000256" key="6">
    <source>
        <dbReference type="ARBA" id="ARBA00034312"/>
    </source>
</evidence>
<evidence type="ECO:0000256" key="3">
    <source>
        <dbReference type="ARBA" id="ARBA00022723"/>
    </source>
</evidence>
<name>A0ABW9ABR4_9BURK</name>
<dbReference type="Proteomes" id="UP001629246">
    <property type="component" value="Unassembled WGS sequence"/>
</dbReference>
<organism evidence="7 8">
    <name type="scientific">Herbaspirillum lusitanum</name>
    <dbReference type="NCBI Taxonomy" id="213312"/>
    <lineage>
        <taxon>Bacteria</taxon>
        <taxon>Pseudomonadati</taxon>
        <taxon>Pseudomonadota</taxon>
        <taxon>Betaproteobacteria</taxon>
        <taxon>Burkholderiales</taxon>
        <taxon>Oxalobacteraceae</taxon>
        <taxon>Herbaspirillum</taxon>
    </lineage>
</organism>